<proteinExistence type="predicted"/>
<evidence type="ECO:0000313" key="1">
    <source>
        <dbReference type="EMBL" id="PBK82303.1"/>
    </source>
</evidence>
<gene>
    <name evidence="1" type="ORF">ARMGADRAFT_1038758</name>
</gene>
<organism evidence="1 2">
    <name type="scientific">Armillaria gallica</name>
    <name type="common">Bulbous honey fungus</name>
    <name type="synonym">Armillaria bulbosa</name>
    <dbReference type="NCBI Taxonomy" id="47427"/>
    <lineage>
        <taxon>Eukaryota</taxon>
        <taxon>Fungi</taxon>
        <taxon>Dikarya</taxon>
        <taxon>Basidiomycota</taxon>
        <taxon>Agaricomycotina</taxon>
        <taxon>Agaricomycetes</taxon>
        <taxon>Agaricomycetidae</taxon>
        <taxon>Agaricales</taxon>
        <taxon>Marasmiineae</taxon>
        <taxon>Physalacriaceae</taxon>
        <taxon>Armillaria</taxon>
    </lineage>
</organism>
<accession>A0A2H3D1W3</accession>
<name>A0A2H3D1W3_ARMGA</name>
<sequence length="227" mass="25955">MTARIELKIQLRPQSRLQQRKRGIVQIRHGYRHEAFEMHYIRGTHRSQQHVYSPVPAYINIYPSSVLANIVSHYRVAALLTRRVTNTAVEKKKDVVVSKTIVGKYEIYAFDRCQSFCASIYTGKDLSSYSTLHLRVKTSDEDLIGIWGMEPQHTINTGNRTANLLLNGGQLLPFIMSSFPATSASHRIGVKRSIASRYTRILEYMRGKISPTQFKNCYAGYGERDRG</sequence>
<reference evidence="2" key="1">
    <citation type="journal article" date="2017" name="Nat. Ecol. Evol.">
        <title>Genome expansion and lineage-specific genetic innovations in the forest pathogenic fungi Armillaria.</title>
        <authorList>
            <person name="Sipos G."/>
            <person name="Prasanna A.N."/>
            <person name="Walter M.C."/>
            <person name="O'Connor E."/>
            <person name="Balint B."/>
            <person name="Krizsan K."/>
            <person name="Kiss B."/>
            <person name="Hess J."/>
            <person name="Varga T."/>
            <person name="Slot J."/>
            <person name="Riley R."/>
            <person name="Boka B."/>
            <person name="Rigling D."/>
            <person name="Barry K."/>
            <person name="Lee J."/>
            <person name="Mihaltcheva S."/>
            <person name="LaButti K."/>
            <person name="Lipzen A."/>
            <person name="Waldron R."/>
            <person name="Moloney N.M."/>
            <person name="Sperisen C."/>
            <person name="Kredics L."/>
            <person name="Vagvoelgyi C."/>
            <person name="Patrignani A."/>
            <person name="Fitzpatrick D."/>
            <person name="Nagy I."/>
            <person name="Doyle S."/>
            <person name="Anderson J.B."/>
            <person name="Grigoriev I.V."/>
            <person name="Gueldener U."/>
            <person name="Muensterkoetter M."/>
            <person name="Nagy L.G."/>
        </authorList>
    </citation>
    <scope>NUCLEOTIDE SEQUENCE [LARGE SCALE GENOMIC DNA]</scope>
    <source>
        <strain evidence="2">Ar21-2</strain>
    </source>
</reference>
<protein>
    <submittedName>
        <fullName evidence="1">Uncharacterized protein</fullName>
    </submittedName>
</protein>
<dbReference type="AlphaFoldDB" id="A0A2H3D1W3"/>
<evidence type="ECO:0000313" key="2">
    <source>
        <dbReference type="Proteomes" id="UP000217790"/>
    </source>
</evidence>
<dbReference type="InParanoid" id="A0A2H3D1W3"/>
<dbReference type="EMBL" id="KZ293719">
    <property type="protein sequence ID" value="PBK82303.1"/>
    <property type="molecule type" value="Genomic_DNA"/>
</dbReference>
<dbReference type="Proteomes" id="UP000217790">
    <property type="component" value="Unassembled WGS sequence"/>
</dbReference>
<keyword evidence="2" id="KW-1185">Reference proteome</keyword>